<evidence type="ECO:0000313" key="2">
    <source>
        <dbReference type="Proteomes" id="UP000494165"/>
    </source>
</evidence>
<name>A0A8S1DP96_9INSE</name>
<gene>
    <name evidence="1" type="ORF">CLODIP_2_CD09566</name>
</gene>
<sequence>METLPHHVQQNLCTSRPQYRQGRKLTAVKVYTIAGESRHLLFHGVPDLNLRNELKTKLSKYGKLESLAELPNYKDAEQFTKVYHAVFCDIKGARFTKRKLDATSFYGGVFHVCYAPEMENVEEVKLKMDLRKADVLKRLRTNSRSTEARSNFKLEEYDRNIPAKSISDNQQFGASSKGVIYGPQLPTALTQTEQLELKKITSKMFIPRQLQKRAFTTLSSMEMQSNKRARKD</sequence>
<reference evidence="1 2" key="1">
    <citation type="submission" date="2020-04" db="EMBL/GenBank/DDBJ databases">
        <authorList>
            <person name="Alioto T."/>
            <person name="Alioto T."/>
            <person name="Gomez Garrido J."/>
        </authorList>
    </citation>
    <scope>NUCLEOTIDE SEQUENCE [LARGE SCALE GENOMIC DNA]</scope>
</reference>
<organism evidence="1 2">
    <name type="scientific">Cloeon dipterum</name>
    <dbReference type="NCBI Taxonomy" id="197152"/>
    <lineage>
        <taxon>Eukaryota</taxon>
        <taxon>Metazoa</taxon>
        <taxon>Ecdysozoa</taxon>
        <taxon>Arthropoda</taxon>
        <taxon>Hexapoda</taxon>
        <taxon>Insecta</taxon>
        <taxon>Pterygota</taxon>
        <taxon>Palaeoptera</taxon>
        <taxon>Ephemeroptera</taxon>
        <taxon>Pisciforma</taxon>
        <taxon>Baetidae</taxon>
        <taxon>Cloeon</taxon>
    </lineage>
</organism>
<protein>
    <recommendedName>
        <fullName evidence="3">RNA-binding protein 48</fullName>
    </recommendedName>
</protein>
<dbReference type="OrthoDB" id="78358at2759"/>
<dbReference type="Proteomes" id="UP000494165">
    <property type="component" value="Unassembled WGS sequence"/>
</dbReference>
<dbReference type="PANTHER" id="PTHR20957:SF0">
    <property type="entry name" value="RNA-BINDING PROTEIN 48"/>
    <property type="match status" value="1"/>
</dbReference>
<evidence type="ECO:0000313" key="1">
    <source>
        <dbReference type="EMBL" id="CAB3382909.1"/>
    </source>
</evidence>
<dbReference type="GO" id="GO:0005654">
    <property type="term" value="C:nucleoplasm"/>
    <property type="evidence" value="ECO:0007669"/>
    <property type="project" value="TreeGrafter"/>
</dbReference>
<evidence type="ECO:0008006" key="3">
    <source>
        <dbReference type="Google" id="ProtNLM"/>
    </source>
</evidence>
<proteinExistence type="predicted"/>
<accession>A0A8S1DP96</accession>
<dbReference type="PANTHER" id="PTHR20957">
    <property type="entry name" value="RNA-BINDING PROTEIN 48"/>
    <property type="match status" value="1"/>
</dbReference>
<dbReference type="AlphaFoldDB" id="A0A8S1DP96"/>
<comment type="caution">
    <text evidence="1">The sequence shown here is derived from an EMBL/GenBank/DDBJ whole genome shotgun (WGS) entry which is preliminary data.</text>
</comment>
<dbReference type="InterPro" id="IPR039599">
    <property type="entry name" value="RBM48"/>
</dbReference>
<keyword evidence="2" id="KW-1185">Reference proteome</keyword>
<dbReference type="EMBL" id="CADEPI010000288">
    <property type="protein sequence ID" value="CAB3382909.1"/>
    <property type="molecule type" value="Genomic_DNA"/>
</dbReference>